<feature type="region of interest" description="Disordered" evidence="1">
    <location>
        <begin position="28"/>
        <end position="51"/>
    </location>
</feature>
<name>A0A1H8T6U8_9EURY</name>
<sequence length="51" mass="5224">MSAQSENIAGDDAVGAAVTESGCRYCARRDGSVSGGEQRHENGSAVHNTTL</sequence>
<reference evidence="3" key="1">
    <citation type="submission" date="2016-10" db="EMBL/GenBank/DDBJ databases">
        <authorList>
            <person name="Varghese N."/>
            <person name="Submissions S."/>
        </authorList>
    </citation>
    <scope>NUCLEOTIDE SEQUENCE [LARGE SCALE GENOMIC DNA]</scope>
    <source>
        <strain evidence="3">IBRC-M 10043</strain>
    </source>
</reference>
<dbReference type="Proteomes" id="UP000198775">
    <property type="component" value="Unassembled WGS sequence"/>
</dbReference>
<feature type="compositionally biased region" description="Basic and acidic residues" evidence="1">
    <location>
        <begin position="28"/>
        <end position="42"/>
    </location>
</feature>
<gene>
    <name evidence="2" type="ORF">SAMN05216388_102151</name>
</gene>
<protein>
    <submittedName>
        <fullName evidence="2">Uncharacterized protein</fullName>
    </submittedName>
</protein>
<proteinExistence type="predicted"/>
<evidence type="ECO:0000313" key="2">
    <source>
        <dbReference type="EMBL" id="SEO86642.1"/>
    </source>
</evidence>
<dbReference type="EMBL" id="FOCX01000021">
    <property type="protein sequence ID" value="SEO86642.1"/>
    <property type="molecule type" value="Genomic_DNA"/>
</dbReference>
<evidence type="ECO:0000256" key="1">
    <source>
        <dbReference type="SAM" id="MobiDB-lite"/>
    </source>
</evidence>
<evidence type="ECO:0000313" key="3">
    <source>
        <dbReference type="Proteomes" id="UP000198775"/>
    </source>
</evidence>
<organism evidence="2 3">
    <name type="scientific">Halorientalis persicus</name>
    <dbReference type="NCBI Taxonomy" id="1367881"/>
    <lineage>
        <taxon>Archaea</taxon>
        <taxon>Methanobacteriati</taxon>
        <taxon>Methanobacteriota</taxon>
        <taxon>Stenosarchaea group</taxon>
        <taxon>Halobacteria</taxon>
        <taxon>Halobacteriales</taxon>
        <taxon>Haloarculaceae</taxon>
        <taxon>Halorientalis</taxon>
    </lineage>
</organism>
<dbReference type="AlphaFoldDB" id="A0A1H8T6U8"/>
<accession>A0A1H8T6U8</accession>
<keyword evidence="3" id="KW-1185">Reference proteome</keyword>